<proteinExistence type="inferred from homology"/>
<evidence type="ECO:0000256" key="4">
    <source>
        <dbReference type="ARBA" id="ARBA00023125"/>
    </source>
</evidence>
<evidence type="ECO:0000256" key="3">
    <source>
        <dbReference type="ARBA" id="ARBA00023082"/>
    </source>
</evidence>
<keyword evidence="2" id="KW-0805">Transcription regulation</keyword>
<dbReference type="GO" id="GO:0006352">
    <property type="term" value="P:DNA-templated transcription initiation"/>
    <property type="evidence" value="ECO:0007669"/>
    <property type="project" value="InterPro"/>
</dbReference>
<dbReference type="RefSeq" id="WP_146577521.1">
    <property type="nucleotide sequence ID" value="NZ_SJPM01000003.1"/>
</dbReference>
<dbReference type="NCBIfam" id="TIGR02937">
    <property type="entry name" value="sigma70-ECF"/>
    <property type="match status" value="1"/>
</dbReference>
<dbReference type="Gene3D" id="1.10.1740.10">
    <property type="match status" value="1"/>
</dbReference>
<dbReference type="Proteomes" id="UP000316213">
    <property type="component" value="Unassembled WGS sequence"/>
</dbReference>
<evidence type="ECO:0000256" key="2">
    <source>
        <dbReference type="ARBA" id="ARBA00023015"/>
    </source>
</evidence>
<dbReference type="InterPro" id="IPR007627">
    <property type="entry name" value="RNA_pol_sigma70_r2"/>
</dbReference>
<evidence type="ECO:0000313" key="8">
    <source>
        <dbReference type="EMBL" id="TWT98851.1"/>
    </source>
</evidence>
<comment type="caution">
    <text evidence="8">The sequence shown here is derived from an EMBL/GenBank/DDBJ whole genome shotgun (WGS) entry which is preliminary data.</text>
</comment>
<dbReference type="InterPro" id="IPR013324">
    <property type="entry name" value="RNA_pol_sigma_r3/r4-like"/>
</dbReference>
<feature type="domain" description="RNA polymerase sigma-70 region 2" evidence="6">
    <location>
        <begin position="9"/>
        <end position="77"/>
    </location>
</feature>
<dbReference type="PANTHER" id="PTHR43133">
    <property type="entry name" value="RNA POLYMERASE ECF-TYPE SIGMA FACTO"/>
    <property type="match status" value="1"/>
</dbReference>
<name>A0A5C6AIG2_9BACT</name>
<dbReference type="Pfam" id="PF04542">
    <property type="entry name" value="Sigma70_r2"/>
    <property type="match status" value="1"/>
</dbReference>
<dbReference type="Pfam" id="PF08281">
    <property type="entry name" value="Sigma70_r4_2"/>
    <property type="match status" value="1"/>
</dbReference>
<dbReference type="SUPFAM" id="SSF88659">
    <property type="entry name" value="Sigma3 and sigma4 domains of RNA polymerase sigma factors"/>
    <property type="match status" value="1"/>
</dbReference>
<protein>
    <submittedName>
        <fullName evidence="8">ECF RNA polymerase sigma factor SigE</fullName>
    </submittedName>
</protein>
<keyword evidence="3" id="KW-0731">Sigma factor</keyword>
<evidence type="ECO:0000259" key="6">
    <source>
        <dbReference type="Pfam" id="PF04542"/>
    </source>
</evidence>
<keyword evidence="4" id="KW-0238">DNA-binding</keyword>
<dbReference type="GO" id="GO:0016987">
    <property type="term" value="F:sigma factor activity"/>
    <property type="evidence" value="ECO:0007669"/>
    <property type="project" value="UniProtKB-KW"/>
</dbReference>
<gene>
    <name evidence="8" type="primary">sigE_5</name>
    <name evidence="8" type="ORF">Pla100_20170</name>
</gene>
<organism evidence="8 9">
    <name type="scientific">Neorhodopirellula pilleata</name>
    <dbReference type="NCBI Taxonomy" id="2714738"/>
    <lineage>
        <taxon>Bacteria</taxon>
        <taxon>Pseudomonadati</taxon>
        <taxon>Planctomycetota</taxon>
        <taxon>Planctomycetia</taxon>
        <taxon>Pirellulales</taxon>
        <taxon>Pirellulaceae</taxon>
        <taxon>Neorhodopirellula</taxon>
    </lineage>
</organism>
<dbReference type="PANTHER" id="PTHR43133:SF8">
    <property type="entry name" value="RNA POLYMERASE SIGMA FACTOR HI_1459-RELATED"/>
    <property type="match status" value="1"/>
</dbReference>
<dbReference type="AlphaFoldDB" id="A0A5C6AIG2"/>
<dbReference type="InterPro" id="IPR014284">
    <property type="entry name" value="RNA_pol_sigma-70_dom"/>
</dbReference>
<reference evidence="8 9" key="1">
    <citation type="submission" date="2019-02" db="EMBL/GenBank/DDBJ databases">
        <title>Deep-cultivation of Planctomycetes and their phenomic and genomic characterization uncovers novel biology.</title>
        <authorList>
            <person name="Wiegand S."/>
            <person name="Jogler M."/>
            <person name="Boedeker C."/>
            <person name="Pinto D."/>
            <person name="Vollmers J."/>
            <person name="Rivas-Marin E."/>
            <person name="Kohn T."/>
            <person name="Peeters S.H."/>
            <person name="Heuer A."/>
            <person name="Rast P."/>
            <person name="Oberbeckmann S."/>
            <person name="Bunk B."/>
            <person name="Jeske O."/>
            <person name="Meyerdierks A."/>
            <person name="Storesund J.E."/>
            <person name="Kallscheuer N."/>
            <person name="Luecker S."/>
            <person name="Lage O.M."/>
            <person name="Pohl T."/>
            <person name="Merkel B.J."/>
            <person name="Hornburger P."/>
            <person name="Mueller R.-W."/>
            <person name="Bruemmer F."/>
            <person name="Labrenz M."/>
            <person name="Spormann A.M."/>
            <person name="Op Den Camp H."/>
            <person name="Overmann J."/>
            <person name="Amann R."/>
            <person name="Jetten M.S.M."/>
            <person name="Mascher T."/>
            <person name="Medema M.H."/>
            <person name="Devos D.P."/>
            <person name="Kaster A.-K."/>
            <person name="Ovreas L."/>
            <person name="Rohde M."/>
            <person name="Galperin M.Y."/>
            <person name="Jogler C."/>
        </authorList>
    </citation>
    <scope>NUCLEOTIDE SEQUENCE [LARGE SCALE GENOMIC DNA]</scope>
    <source>
        <strain evidence="8 9">Pla100</strain>
    </source>
</reference>
<keyword evidence="9" id="KW-1185">Reference proteome</keyword>
<dbReference type="InterPro" id="IPR013249">
    <property type="entry name" value="RNA_pol_sigma70_r4_t2"/>
</dbReference>
<dbReference type="SUPFAM" id="SSF88946">
    <property type="entry name" value="Sigma2 domain of RNA polymerase sigma factors"/>
    <property type="match status" value="1"/>
</dbReference>
<evidence type="ECO:0000259" key="7">
    <source>
        <dbReference type="Pfam" id="PF08281"/>
    </source>
</evidence>
<dbReference type="InterPro" id="IPR036388">
    <property type="entry name" value="WH-like_DNA-bd_sf"/>
</dbReference>
<evidence type="ECO:0000256" key="5">
    <source>
        <dbReference type="ARBA" id="ARBA00023163"/>
    </source>
</evidence>
<feature type="domain" description="RNA polymerase sigma factor 70 region 4 type 2" evidence="7">
    <location>
        <begin position="107"/>
        <end position="158"/>
    </location>
</feature>
<sequence length="178" mass="20197">MSDLSPAELIQRHQNGVWRYLRVLGCDPATADDLTQETFLRVLRRETFVQHSEQATSEYLRRTAYNLLVSSHRKLGRIQVSDSPSLLDESWQRWAGKDLTGDDAVDALRACLELLTDRARDALRMRFVENLPRVQIGENLGITDHGARNLMQRAKTQLRECVAERLKTPGVKTPGAVS</sequence>
<dbReference type="Gene3D" id="1.10.10.10">
    <property type="entry name" value="Winged helix-like DNA-binding domain superfamily/Winged helix DNA-binding domain"/>
    <property type="match status" value="1"/>
</dbReference>
<evidence type="ECO:0000313" key="9">
    <source>
        <dbReference type="Proteomes" id="UP000316213"/>
    </source>
</evidence>
<dbReference type="EMBL" id="SJPM01000003">
    <property type="protein sequence ID" value="TWT98851.1"/>
    <property type="molecule type" value="Genomic_DNA"/>
</dbReference>
<dbReference type="OrthoDB" id="9795666at2"/>
<keyword evidence="5" id="KW-0804">Transcription</keyword>
<dbReference type="InterPro" id="IPR039425">
    <property type="entry name" value="RNA_pol_sigma-70-like"/>
</dbReference>
<dbReference type="GO" id="GO:0003677">
    <property type="term" value="F:DNA binding"/>
    <property type="evidence" value="ECO:0007669"/>
    <property type="project" value="UniProtKB-KW"/>
</dbReference>
<evidence type="ECO:0000256" key="1">
    <source>
        <dbReference type="ARBA" id="ARBA00010641"/>
    </source>
</evidence>
<comment type="similarity">
    <text evidence="1">Belongs to the sigma-70 factor family. ECF subfamily.</text>
</comment>
<accession>A0A5C6AIG2</accession>
<dbReference type="InterPro" id="IPR013325">
    <property type="entry name" value="RNA_pol_sigma_r2"/>
</dbReference>